<feature type="domain" description="PIN" evidence="9">
    <location>
        <begin position="4"/>
        <end position="122"/>
    </location>
</feature>
<dbReference type="GO" id="GO:0000287">
    <property type="term" value="F:magnesium ion binding"/>
    <property type="evidence" value="ECO:0007669"/>
    <property type="project" value="UniProtKB-UniRule"/>
</dbReference>
<protein>
    <recommendedName>
        <fullName evidence="8">Ribonuclease VapC</fullName>
        <shortName evidence="8">RNase VapC</shortName>
        <ecNumber evidence="8">3.1.-.-</ecNumber>
    </recommendedName>
    <alternativeName>
        <fullName evidence="8">Toxin VapC</fullName>
    </alternativeName>
</protein>
<evidence type="ECO:0000256" key="1">
    <source>
        <dbReference type="ARBA" id="ARBA00001946"/>
    </source>
</evidence>
<dbReference type="HAMAP" id="MF_00265">
    <property type="entry name" value="VapC_Nob1"/>
    <property type="match status" value="1"/>
</dbReference>
<dbReference type="OrthoDB" id="5185254at2"/>
<sequence>MIRYLIDTSALWRVMREEKCRHAWSSVIDAGAIGSCGPQRAEFRRSARDLDHYEQIDDMFSVLYPDAPVPKSAWQWIESTQYRLLRKGVLRCASALDLLISATAAHHGLTVLHDDNDFGAIARCVSDLKERSIYDLP</sequence>
<evidence type="ECO:0000256" key="8">
    <source>
        <dbReference type="HAMAP-Rule" id="MF_00265"/>
    </source>
</evidence>
<dbReference type="AlphaFoldDB" id="A0A4V0ZJX7"/>
<comment type="cofactor">
    <cofactor evidence="1 8">
        <name>Mg(2+)</name>
        <dbReference type="ChEBI" id="CHEBI:18420"/>
    </cofactor>
</comment>
<evidence type="ECO:0000256" key="2">
    <source>
        <dbReference type="ARBA" id="ARBA00022649"/>
    </source>
</evidence>
<evidence type="ECO:0000313" key="10">
    <source>
        <dbReference type="EMBL" id="QBI55022.1"/>
    </source>
</evidence>
<dbReference type="EMBL" id="CP036455">
    <property type="protein sequence ID" value="QBI55022.1"/>
    <property type="molecule type" value="Genomic_DNA"/>
</dbReference>
<keyword evidence="8" id="KW-0800">Toxin</keyword>
<dbReference type="InterPro" id="IPR029060">
    <property type="entry name" value="PIN-like_dom_sf"/>
</dbReference>
<accession>A0A4V0ZJX7</accession>
<evidence type="ECO:0000313" key="11">
    <source>
        <dbReference type="Proteomes" id="UP000292235"/>
    </source>
</evidence>
<dbReference type="GO" id="GO:0090729">
    <property type="term" value="F:toxin activity"/>
    <property type="evidence" value="ECO:0007669"/>
    <property type="project" value="UniProtKB-KW"/>
</dbReference>
<feature type="binding site" evidence="8">
    <location>
        <position position="97"/>
    </location>
    <ligand>
        <name>Mg(2+)</name>
        <dbReference type="ChEBI" id="CHEBI:18420"/>
    </ligand>
</feature>
<feature type="binding site" evidence="8">
    <location>
        <position position="7"/>
    </location>
    <ligand>
        <name>Mg(2+)</name>
        <dbReference type="ChEBI" id="CHEBI:18420"/>
    </ligand>
</feature>
<proteinExistence type="inferred from homology"/>
<dbReference type="PANTHER" id="PTHR33653:SF1">
    <property type="entry name" value="RIBONUCLEASE VAPC2"/>
    <property type="match status" value="1"/>
</dbReference>
<evidence type="ECO:0000256" key="4">
    <source>
        <dbReference type="ARBA" id="ARBA00022723"/>
    </source>
</evidence>
<dbReference type="EC" id="3.1.-.-" evidence="8"/>
<dbReference type="SUPFAM" id="SSF88723">
    <property type="entry name" value="PIN domain-like"/>
    <property type="match status" value="1"/>
</dbReference>
<dbReference type="Pfam" id="PF01850">
    <property type="entry name" value="PIN"/>
    <property type="match status" value="1"/>
</dbReference>
<keyword evidence="4 8" id="KW-0479">Metal-binding</keyword>
<dbReference type="InterPro" id="IPR002716">
    <property type="entry name" value="PIN_dom"/>
</dbReference>
<keyword evidence="11" id="KW-1185">Reference proteome</keyword>
<gene>
    <name evidence="8" type="primary">vapC</name>
    <name evidence="10" type="ORF">EKD16_16250</name>
</gene>
<dbReference type="GO" id="GO:0016787">
    <property type="term" value="F:hydrolase activity"/>
    <property type="evidence" value="ECO:0007669"/>
    <property type="project" value="UniProtKB-KW"/>
</dbReference>
<reference evidence="10 11" key="1">
    <citation type="submission" date="2019-02" db="EMBL/GenBank/DDBJ databases">
        <authorList>
            <person name="Khodamoradi S."/>
            <person name="Hahnke R.L."/>
            <person name="Kaempfer P."/>
            <person name="Schumann P."/>
            <person name="Rohde M."/>
            <person name="Steinert M."/>
            <person name="Luzhetskyy A."/>
            <person name="Wink J."/>
            <person name="Ruckert C."/>
        </authorList>
    </citation>
    <scope>NUCLEOTIDE SEQUENCE [LARGE SCALE GENOMIC DNA]</scope>
    <source>
        <strain evidence="10 11">M2</strain>
    </source>
</reference>
<dbReference type="InterPro" id="IPR050556">
    <property type="entry name" value="Type_II_TA_system_RNase"/>
</dbReference>
<evidence type="ECO:0000256" key="6">
    <source>
        <dbReference type="ARBA" id="ARBA00022842"/>
    </source>
</evidence>
<keyword evidence="6 8" id="KW-0460">Magnesium</keyword>
<evidence type="ECO:0000256" key="7">
    <source>
        <dbReference type="ARBA" id="ARBA00038093"/>
    </source>
</evidence>
<comment type="similarity">
    <text evidence="7 8">Belongs to the PINc/VapC protein family.</text>
</comment>
<evidence type="ECO:0000256" key="5">
    <source>
        <dbReference type="ARBA" id="ARBA00022801"/>
    </source>
</evidence>
<evidence type="ECO:0000259" key="9">
    <source>
        <dbReference type="Pfam" id="PF01850"/>
    </source>
</evidence>
<dbReference type="InterPro" id="IPR022907">
    <property type="entry name" value="VapC_family"/>
</dbReference>
<keyword evidence="5 8" id="KW-0378">Hydrolase</keyword>
<keyword evidence="2 8" id="KW-1277">Toxin-antitoxin system</keyword>
<organism evidence="10 11">
    <name type="scientific">Streptomonospora litoralis</name>
    <dbReference type="NCBI Taxonomy" id="2498135"/>
    <lineage>
        <taxon>Bacteria</taxon>
        <taxon>Bacillati</taxon>
        <taxon>Actinomycetota</taxon>
        <taxon>Actinomycetes</taxon>
        <taxon>Streptosporangiales</taxon>
        <taxon>Nocardiopsidaceae</taxon>
        <taxon>Streptomonospora</taxon>
    </lineage>
</organism>
<keyword evidence="3 8" id="KW-0540">Nuclease</keyword>
<dbReference type="PANTHER" id="PTHR33653">
    <property type="entry name" value="RIBONUCLEASE VAPC2"/>
    <property type="match status" value="1"/>
</dbReference>
<dbReference type="Gene3D" id="3.40.50.1010">
    <property type="entry name" value="5'-nuclease"/>
    <property type="match status" value="1"/>
</dbReference>
<dbReference type="GO" id="GO:0004540">
    <property type="term" value="F:RNA nuclease activity"/>
    <property type="evidence" value="ECO:0007669"/>
    <property type="project" value="InterPro"/>
</dbReference>
<name>A0A4V0ZJX7_9ACTN</name>
<comment type="function">
    <text evidence="8">Toxic component of a toxin-antitoxin (TA) system. An RNase.</text>
</comment>
<dbReference type="Proteomes" id="UP000292235">
    <property type="component" value="Chromosome"/>
</dbReference>
<dbReference type="RefSeq" id="WP_131099101.1">
    <property type="nucleotide sequence ID" value="NZ_CP036455.1"/>
</dbReference>
<dbReference type="KEGG" id="strr:EKD16_16250"/>
<evidence type="ECO:0000256" key="3">
    <source>
        <dbReference type="ARBA" id="ARBA00022722"/>
    </source>
</evidence>